<dbReference type="Pfam" id="PF08268">
    <property type="entry name" value="FBA_3"/>
    <property type="match status" value="1"/>
</dbReference>
<proteinExistence type="predicted"/>
<name>A0ABQ9KUN7_HEVBR</name>
<feature type="domain" description="F-box associated beta-propeller type 3" evidence="1">
    <location>
        <begin position="62"/>
        <end position="119"/>
    </location>
</feature>
<dbReference type="InterPro" id="IPR013187">
    <property type="entry name" value="F-box-assoc_dom_typ3"/>
</dbReference>
<protein>
    <recommendedName>
        <fullName evidence="1">F-box associated beta-propeller type 3 domain-containing protein</fullName>
    </recommendedName>
</protein>
<dbReference type="EMBL" id="JARPOI010000016">
    <property type="protein sequence ID" value="KAJ9148111.1"/>
    <property type="molecule type" value="Genomic_DNA"/>
</dbReference>
<gene>
    <name evidence="2" type="ORF">P3X46_030202</name>
</gene>
<evidence type="ECO:0000313" key="2">
    <source>
        <dbReference type="EMBL" id="KAJ9148111.1"/>
    </source>
</evidence>
<dbReference type="Proteomes" id="UP001174677">
    <property type="component" value="Chromosome 16"/>
</dbReference>
<evidence type="ECO:0000259" key="1">
    <source>
        <dbReference type="Pfam" id="PF08268"/>
    </source>
</evidence>
<organism evidence="2 3">
    <name type="scientific">Hevea brasiliensis</name>
    <name type="common">Para rubber tree</name>
    <name type="synonym">Siphonia brasiliensis</name>
    <dbReference type="NCBI Taxonomy" id="3981"/>
    <lineage>
        <taxon>Eukaryota</taxon>
        <taxon>Viridiplantae</taxon>
        <taxon>Streptophyta</taxon>
        <taxon>Embryophyta</taxon>
        <taxon>Tracheophyta</taxon>
        <taxon>Spermatophyta</taxon>
        <taxon>Magnoliopsida</taxon>
        <taxon>eudicotyledons</taxon>
        <taxon>Gunneridae</taxon>
        <taxon>Pentapetalae</taxon>
        <taxon>rosids</taxon>
        <taxon>fabids</taxon>
        <taxon>Malpighiales</taxon>
        <taxon>Euphorbiaceae</taxon>
        <taxon>Crotonoideae</taxon>
        <taxon>Micrandreae</taxon>
        <taxon>Hevea</taxon>
    </lineage>
</organism>
<evidence type="ECO:0000313" key="3">
    <source>
        <dbReference type="Proteomes" id="UP001174677"/>
    </source>
</evidence>
<accession>A0ABQ9KUN7</accession>
<sequence length="206" mass="23606">MQIFFTTSQNGGRATYCLTIPHRFSRYTTQSINGIWCMDFGICATICNPSTRQAISIPFPFFTLGTKKWRRVHGGPNYFAQRESICINGIIFFRTMVSFDVQTESFLVINLPRGAPQNIDMSYLIRVARHLNETWTKCYINFPSYLKKTIIGLNFFVSGTIDTGNFRRVQIFGLPNYDPFNMSCKDVTVTNYVENILPLPLCQQAS</sequence>
<comment type="caution">
    <text evidence="2">The sequence shown here is derived from an EMBL/GenBank/DDBJ whole genome shotgun (WGS) entry which is preliminary data.</text>
</comment>
<keyword evidence="3" id="KW-1185">Reference proteome</keyword>
<reference evidence="2" key="1">
    <citation type="journal article" date="2023" name="Plant Biotechnol. J.">
        <title>Chromosome-level wild Hevea brasiliensis genome provides new tools for genomic-assisted breeding and valuable loci to elevate rubber yield.</title>
        <authorList>
            <person name="Cheng H."/>
            <person name="Song X."/>
            <person name="Hu Y."/>
            <person name="Wu T."/>
            <person name="Yang Q."/>
            <person name="An Z."/>
            <person name="Feng S."/>
            <person name="Deng Z."/>
            <person name="Wu W."/>
            <person name="Zeng X."/>
            <person name="Tu M."/>
            <person name="Wang X."/>
            <person name="Huang H."/>
        </authorList>
    </citation>
    <scope>NUCLEOTIDE SEQUENCE</scope>
    <source>
        <strain evidence="2">MT/VB/25A 57/8</strain>
    </source>
</reference>